<dbReference type="InterPro" id="IPR008925">
    <property type="entry name" value="aa_tRNA-synth_I_cd-bd_sf"/>
</dbReference>
<evidence type="ECO:0000256" key="4">
    <source>
        <dbReference type="ARBA" id="ARBA00022840"/>
    </source>
</evidence>
<dbReference type="Gene3D" id="1.10.10.350">
    <property type="match status" value="1"/>
</dbReference>
<keyword evidence="1" id="KW-0963">Cytoplasm</keyword>
<evidence type="ECO:0000256" key="1">
    <source>
        <dbReference type="ARBA" id="ARBA00022490"/>
    </source>
</evidence>
<name>A0ABV3LC09_9RHOB</name>
<evidence type="ECO:0000313" key="9">
    <source>
        <dbReference type="Proteomes" id="UP001553161"/>
    </source>
</evidence>
<dbReference type="InterPro" id="IPR045462">
    <property type="entry name" value="aa-tRNA-synth_I_cd-bd"/>
</dbReference>
<organism evidence="8 9">
    <name type="scientific">Meridianimarinicoccus marinus</name>
    <dbReference type="NCBI Taxonomy" id="3231483"/>
    <lineage>
        <taxon>Bacteria</taxon>
        <taxon>Pseudomonadati</taxon>
        <taxon>Pseudomonadota</taxon>
        <taxon>Alphaproteobacteria</taxon>
        <taxon>Rhodobacterales</taxon>
        <taxon>Paracoccaceae</taxon>
        <taxon>Meridianimarinicoccus</taxon>
    </lineage>
</organism>
<keyword evidence="5" id="KW-0648">Protein biosynthesis</keyword>
<comment type="caution">
    <text evidence="8">The sequence shown here is derived from an EMBL/GenBank/DDBJ whole genome shotgun (WGS) entry which is preliminary data.</text>
</comment>
<dbReference type="Proteomes" id="UP001553161">
    <property type="component" value="Unassembled WGS sequence"/>
</dbReference>
<evidence type="ECO:0000259" key="7">
    <source>
        <dbReference type="Pfam" id="PF19269"/>
    </source>
</evidence>
<evidence type="ECO:0000313" key="8">
    <source>
        <dbReference type="EMBL" id="MEV8469099.1"/>
    </source>
</evidence>
<keyword evidence="6" id="KW-0030">Aminoacyl-tRNA synthetase</keyword>
<dbReference type="EMBL" id="JBFBVU010000150">
    <property type="protein sequence ID" value="MEV8469099.1"/>
    <property type="molecule type" value="Genomic_DNA"/>
</dbReference>
<dbReference type="SUPFAM" id="SSF48163">
    <property type="entry name" value="An anticodon-binding domain of class I aminoacyl-tRNA synthetases"/>
    <property type="match status" value="1"/>
</dbReference>
<dbReference type="Pfam" id="PF19269">
    <property type="entry name" value="Anticodon_2"/>
    <property type="match status" value="1"/>
</dbReference>
<accession>A0ABV3LC09</accession>
<proteinExistence type="predicted"/>
<evidence type="ECO:0000256" key="3">
    <source>
        <dbReference type="ARBA" id="ARBA00022741"/>
    </source>
</evidence>
<dbReference type="RefSeq" id="WP_366195043.1">
    <property type="nucleotide sequence ID" value="NZ_JBFBVU010000150.1"/>
</dbReference>
<keyword evidence="9" id="KW-1185">Reference proteome</keyword>
<evidence type="ECO:0000256" key="5">
    <source>
        <dbReference type="ARBA" id="ARBA00022917"/>
    </source>
</evidence>
<evidence type="ECO:0000256" key="6">
    <source>
        <dbReference type="ARBA" id="ARBA00023146"/>
    </source>
</evidence>
<keyword evidence="4" id="KW-0067">ATP-binding</keyword>
<sequence>MELKPRKAFGPVRVAVTGSQVSPPLFESMEILGRDKTLARLAAAREIAAK</sequence>
<feature type="domain" description="Aminoacyl-tRNA synthetase class I anticodon-binding" evidence="7">
    <location>
        <begin position="1"/>
        <end position="44"/>
    </location>
</feature>
<keyword evidence="2" id="KW-0436">Ligase</keyword>
<evidence type="ECO:0000256" key="2">
    <source>
        <dbReference type="ARBA" id="ARBA00022598"/>
    </source>
</evidence>
<dbReference type="InterPro" id="IPR020751">
    <property type="entry name" value="aa-tRNA-synth_I_codon-bd_sub2"/>
</dbReference>
<gene>
    <name evidence="8" type="ORF">AB0T83_20480</name>
</gene>
<protein>
    <recommendedName>
        <fullName evidence="7">Aminoacyl-tRNA synthetase class I anticodon-binding domain-containing protein</fullName>
    </recommendedName>
</protein>
<reference evidence="8 9" key="1">
    <citation type="submission" date="2024-07" db="EMBL/GenBank/DDBJ databases">
        <authorList>
            <person name="Kang M."/>
        </authorList>
    </citation>
    <scope>NUCLEOTIDE SEQUENCE [LARGE SCALE GENOMIC DNA]</scope>
    <source>
        <strain evidence="8 9">DFM31</strain>
    </source>
</reference>
<keyword evidence="3" id="KW-0547">Nucleotide-binding</keyword>